<name>A0A8J6MZK7_9DELT</name>
<evidence type="ECO:0000313" key="2">
    <source>
        <dbReference type="Proteomes" id="UP000650524"/>
    </source>
</evidence>
<accession>A0A8J6MZK7</accession>
<organism evidence="1 2">
    <name type="scientific">Candidatus Desulfacyla euxinica</name>
    <dbReference type="NCBI Taxonomy" id="2841693"/>
    <lineage>
        <taxon>Bacteria</taxon>
        <taxon>Deltaproteobacteria</taxon>
        <taxon>Candidatus Desulfacyla</taxon>
    </lineage>
</organism>
<dbReference type="AlphaFoldDB" id="A0A8J6MZK7"/>
<protein>
    <recommendedName>
        <fullName evidence="3">Nucleotidyltransferase family protein</fullName>
    </recommendedName>
</protein>
<dbReference type="EMBL" id="JACNJD010000200">
    <property type="protein sequence ID" value="MBC8177311.1"/>
    <property type="molecule type" value="Genomic_DNA"/>
</dbReference>
<sequence length="140" mass="15557">MKSPNLDILIAAVRLLGSIADEMVFVGGCATGLLLTDPAAPSIRVTEDVDAIVEATTLRKYYHLADGLRKRGFIEDMTPEAPICRWRAKGVVLDVMPTNPEILGFGNRWFGPAAVEAVHIELYSGRLICMVWRHEYLFKL</sequence>
<gene>
    <name evidence="1" type="ORF">H8E19_07880</name>
</gene>
<evidence type="ECO:0000313" key="1">
    <source>
        <dbReference type="EMBL" id="MBC8177311.1"/>
    </source>
</evidence>
<proteinExistence type="predicted"/>
<dbReference type="Proteomes" id="UP000650524">
    <property type="component" value="Unassembled WGS sequence"/>
</dbReference>
<comment type="caution">
    <text evidence="1">The sequence shown here is derived from an EMBL/GenBank/DDBJ whole genome shotgun (WGS) entry which is preliminary data.</text>
</comment>
<evidence type="ECO:0008006" key="3">
    <source>
        <dbReference type="Google" id="ProtNLM"/>
    </source>
</evidence>
<reference evidence="1 2" key="1">
    <citation type="submission" date="2020-08" db="EMBL/GenBank/DDBJ databases">
        <title>Bridging the membrane lipid divide: bacteria of the FCB group superphylum have the potential to synthesize archaeal ether lipids.</title>
        <authorList>
            <person name="Villanueva L."/>
            <person name="Von Meijenfeldt F.A.B."/>
            <person name="Westbye A.B."/>
            <person name="Yadav S."/>
            <person name="Hopmans E.C."/>
            <person name="Dutilh B.E."/>
            <person name="Sinninghe Damste J.S."/>
        </authorList>
    </citation>
    <scope>NUCLEOTIDE SEQUENCE [LARGE SCALE GENOMIC DNA]</scope>
    <source>
        <strain evidence="1">NIOZ-UU27</strain>
    </source>
</reference>